<feature type="transmembrane region" description="Helical" evidence="7">
    <location>
        <begin position="105"/>
        <end position="126"/>
    </location>
</feature>
<dbReference type="GO" id="GO:0005886">
    <property type="term" value="C:plasma membrane"/>
    <property type="evidence" value="ECO:0007669"/>
    <property type="project" value="UniProtKB-SubCell"/>
</dbReference>
<dbReference type="SUPFAM" id="SSF161098">
    <property type="entry name" value="MetI-like"/>
    <property type="match status" value="1"/>
</dbReference>
<dbReference type="CDD" id="cd06261">
    <property type="entry name" value="TM_PBP2"/>
    <property type="match status" value="1"/>
</dbReference>
<evidence type="ECO:0000313" key="9">
    <source>
        <dbReference type="EMBL" id="KYZ78206.1"/>
    </source>
</evidence>
<feature type="transmembrane region" description="Helical" evidence="7">
    <location>
        <begin position="179"/>
        <end position="204"/>
    </location>
</feature>
<dbReference type="Proteomes" id="UP000076268">
    <property type="component" value="Unassembled WGS sequence"/>
</dbReference>
<evidence type="ECO:0000256" key="6">
    <source>
        <dbReference type="ARBA" id="ARBA00023136"/>
    </source>
</evidence>
<dbReference type="STRING" id="1794912.AXX12_01285"/>
<keyword evidence="5 7" id="KW-1133">Transmembrane helix</keyword>
<comment type="caution">
    <text evidence="9">The sequence shown here is derived from an EMBL/GenBank/DDBJ whole genome shotgun (WGS) entry which is preliminary data.</text>
</comment>
<feature type="transmembrane region" description="Helical" evidence="7">
    <location>
        <begin position="69"/>
        <end position="93"/>
    </location>
</feature>
<proteinExistence type="inferred from homology"/>
<keyword evidence="10" id="KW-1185">Reference proteome</keyword>
<keyword evidence="6 7" id="KW-0472">Membrane</keyword>
<reference evidence="9 10" key="1">
    <citation type="submission" date="2016-02" db="EMBL/GenBank/DDBJ databases">
        <title>Anaerosporomusa subterraneum gen. nov., sp. nov., a spore-forming obligate anaerobe isolated from saprolite.</title>
        <authorList>
            <person name="Choi J.K."/>
            <person name="Shah M."/>
            <person name="Yee N."/>
        </authorList>
    </citation>
    <scope>NUCLEOTIDE SEQUENCE [LARGE SCALE GENOMIC DNA]</scope>
    <source>
        <strain evidence="9 10">RU4</strain>
    </source>
</reference>
<gene>
    <name evidence="9" type="ORF">AXX12_01285</name>
</gene>
<comment type="similarity">
    <text evidence="7">Belongs to the binding-protein-dependent transport system permease family.</text>
</comment>
<feature type="transmembrane region" description="Helical" evidence="7">
    <location>
        <begin position="138"/>
        <end position="158"/>
    </location>
</feature>
<dbReference type="AlphaFoldDB" id="A0A154BW84"/>
<dbReference type="InterPro" id="IPR050901">
    <property type="entry name" value="BP-dep_ABC_trans_perm"/>
</dbReference>
<dbReference type="PANTHER" id="PTHR32243:SF18">
    <property type="entry name" value="INNER MEMBRANE ABC TRANSPORTER PERMEASE PROTEIN YCJP"/>
    <property type="match status" value="1"/>
</dbReference>
<organism evidence="9 10">
    <name type="scientific">Anaerosporomusa subterranea</name>
    <dbReference type="NCBI Taxonomy" id="1794912"/>
    <lineage>
        <taxon>Bacteria</taxon>
        <taxon>Bacillati</taxon>
        <taxon>Bacillota</taxon>
        <taxon>Negativicutes</taxon>
        <taxon>Acetonemataceae</taxon>
        <taxon>Anaerosporomusa</taxon>
    </lineage>
</organism>
<keyword evidence="3" id="KW-1003">Cell membrane</keyword>
<evidence type="ECO:0000259" key="8">
    <source>
        <dbReference type="PROSITE" id="PS50928"/>
    </source>
</evidence>
<dbReference type="EMBL" id="LSGP01000001">
    <property type="protein sequence ID" value="KYZ78206.1"/>
    <property type="molecule type" value="Genomic_DNA"/>
</dbReference>
<name>A0A154BW84_ANASB</name>
<evidence type="ECO:0000313" key="10">
    <source>
        <dbReference type="Proteomes" id="UP000076268"/>
    </source>
</evidence>
<keyword evidence="2 7" id="KW-0813">Transport</keyword>
<evidence type="ECO:0000256" key="2">
    <source>
        <dbReference type="ARBA" id="ARBA00022448"/>
    </source>
</evidence>
<evidence type="ECO:0000256" key="7">
    <source>
        <dbReference type="RuleBase" id="RU363032"/>
    </source>
</evidence>
<dbReference type="PANTHER" id="PTHR32243">
    <property type="entry name" value="MALTOSE TRANSPORT SYSTEM PERMEASE-RELATED"/>
    <property type="match status" value="1"/>
</dbReference>
<evidence type="ECO:0000256" key="3">
    <source>
        <dbReference type="ARBA" id="ARBA00022475"/>
    </source>
</evidence>
<keyword evidence="4 7" id="KW-0812">Transmembrane</keyword>
<dbReference type="RefSeq" id="WP_066237008.1">
    <property type="nucleotide sequence ID" value="NZ_LSGP01000001.1"/>
</dbReference>
<evidence type="ECO:0000256" key="1">
    <source>
        <dbReference type="ARBA" id="ARBA00004651"/>
    </source>
</evidence>
<dbReference type="InterPro" id="IPR000515">
    <property type="entry name" value="MetI-like"/>
</dbReference>
<dbReference type="OrthoDB" id="9810086at2"/>
<protein>
    <submittedName>
        <fullName evidence="9">Sugar ABC transporter permease</fullName>
    </submittedName>
</protein>
<dbReference type="Gene3D" id="1.10.3720.10">
    <property type="entry name" value="MetI-like"/>
    <property type="match status" value="1"/>
</dbReference>
<dbReference type="GO" id="GO:0055085">
    <property type="term" value="P:transmembrane transport"/>
    <property type="evidence" value="ECO:0007669"/>
    <property type="project" value="InterPro"/>
</dbReference>
<dbReference type="InterPro" id="IPR035906">
    <property type="entry name" value="MetI-like_sf"/>
</dbReference>
<feature type="domain" description="ABC transmembrane type-1" evidence="8">
    <location>
        <begin position="70"/>
        <end position="257"/>
    </location>
</feature>
<evidence type="ECO:0000256" key="5">
    <source>
        <dbReference type="ARBA" id="ARBA00022989"/>
    </source>
</evidence>
<sequence length="272" mass="30219">MNNNKILHKALWYALVIAMIIPFIFPLVWIVSSSFKTQAQIVASPPIWLFVPTLDNYKNVFIDQEFGRFLWNSAVIAVGSTVLSLIIGLPAAYSISRYKQRMIGVFILLARVMPGISFLIPWFILFSKLGMIDTFTSLIASHMMVGLPLIVWIMINYFDNFPHELEEAAQVDGCTLHGAFFRIVLPLAGPGILTASTLSFLFSWNNFMFSLVLSAQNTKTLPIAIFNFVSYAEVGWGNVMAAAVVIIAPAIILTMLFQRYVIKGLTAGAVKG</sequence>
<feature type="transmembrane region" description="Helical" evidence="7">
    <location>
        <begin position="12"/>
        <end position="31"/>
    </location>
</feature>
<dbReference type="Pfam" id="PF00528">
    <property type="entry name" value="BPD_transp_1"/>
    <property type="match status" value="1"/>
</dbReference>
<accession>A0A154BW84</accession>
<feature type="transmembrane region" description="Helical" evidence="7">
    <location>
        <begin position="236"/>
        <end position="257"/>
    </location>
</feature>
<dbReference type="PROSITE" id="PS50928">
    <property type="entry name" value="ABC_TM1"/>
    <property type="match status" value="1"/>
</dbReference>
<comment type="subcellular location">
    <subcellularLocation>
        <location evidence="1 7">Cell membrane</location>
        <topology evidence="1 7">Multi-pass membrane protein</topology>
    </subcellularLocation>
</comment>
<evidence type="ECO:0000256" key="4">
    <source>
        <dbReference type="ARBA" id="ARBA00022692"/>
    </source>
</evidence>